<reference evidence="2" key="1">
    <citation type="journal article" date="2003" name="Appl. Microbiol. Biotechnol.">
        <title>The Corynebacterium glutamicum genome: features and impacts on biotechnological processes.</title>
        <authorList>
            <person name="Ikeda M."/>
            <person name="Nakagawa S."/>
        </authorList>
    </citation>
    <scope>NUCLEOTIDE SEQUENCE [LARGE SCALE GENOMIC DNA]</scope>
    <source>
        <strain evidence="2">ATCC 13032 / DSM 20300 / BCRC 11384 / JCM 1318 / LMG 3730 / NCIMB 10025</strain>
    </source>
</reference>
<evidence type="ECO:0000313" key="2">
    <source>
        <dbReference type="Proteomes" id="UP000000582"/>
    </source>
</evidence>
<protein>
    <submittedName>
        <fullName evidence="1">Uncharacterized protein</fullName>
    </submittedName>
</protein>
<organism evidence="1 2">
    <name type="scientific">Corynebacterium glutamicum (strain ATCC 13032 / DSM 20300 / JCM 1318 / BCRC 11384 / CCUG 27702 / LMG 3730 / NBRC 12168 / NCIMB 10025 / NRRL B-2784 / 534)</name>
    <dbReference type="NCBI Taxonomy" id="196627"/>
    <lineage>
        <taxon>Bacteria</taxon>
        <taxon>Bacillati</taxon>
        <taxon>Actinomycetota</taxon>
        <taxon>Actinomycetes</taxon>
        <taxon>Mycobacteriales</taxon>
        <taxon>Corynebacteriaceae</taxon>
        <taxon>Corynebacterium</taxon>
    </lineage>
</organism>
<sequence>MRWHDFSILPLRLLSTKNTSKTPQQNPKIIMPGEQTEKPLYVTFGGVIRELRGEVFAVVESSQPRRRRSPGTR</sequence>
<name>Q8NT96_CORGL</name>
<dbReference type="BioCyc" id="CORYNE:G18NG-9969-MONOMER"/>
<dbReference type="Proteomes" id="UP000000582">
    <property type="component" value="Chromosome"/>
</dbReference>
<gene>
    <name evidence="1" type="ordered locus">Cgl0412</name>
</gene>
<dbReference type="EMBL" id="BA000036">
    <property type="protein sequence ID" value="BAB97805.1"/>
    <property type="molecule type" value="Genomic_DNA"/>
</dbReference>
<dbReference type="HOGENOM" id="CLU_2933529_0_0_11"/>
<dbReference type="AlphaFoldDB" id="Q8NT96"/>
<evidence type="ECO:0000313" key="1">
    <source>
        <dbReference type="EMBL" id="BAB97805.1"/>
    </source>
</evidence>
<keyword evidence="2" id="KW-1185">Reference proteome</keyword>
<accession>Q8NT96</accession>
<dbReference type="KEGG" id="cgl:Cgl0412"/>
<proteinExistence type="predicted"/>